<feature type="domain" description="VOC" evidence="1">
    <location>
        <begin position="138"/>
        <end position="250"/>
    </location>
</feature>
<evidence type="ECO:0000259" key="1">
    <source>
        <dbReference type="PROSITE" id="PS51819"/>
    </source>
</evidence>
<dbReference type="PROSITE" id="PS51819">
    <property type="entry name" value="VOC"/>
    <property type="match status" value="2"/>
</dbReference>
<dbReference type="EMBL" id="JBHRSB010000004">
    <property type="protein sequence ID" value="MFC3001475.1"/>
    <property type="molecule type" value="Genomic_DNA"/>
</dbReference>
<dbReference type="PANTHER" id="PTHR21366">
    <property type="entry name" value="GLYOXALASE FAMILY PROTEIN"/>
    <property type="match status" value="1"/>
</dbReference>
<sequence length="298" mass="32093">MTRFPLTALRSVDLLVPDLAVAERFYTATWGLTVVAREPSSLWLRATGADHHVLALHAAPQPAIRSVTFRAADADALHRVLASAQAAGASLLAPPAPLAEPAGGFGATLRDPFGSLFRLVVDDERRAADAASPDRPERLAHVNLNCADVDATARFFESGLGFQLTDRSKLMAFERCNSDHHAVVLAEAPHDGLNHVAFQMAGWEAVMRGAGRVIDGGHPMAWGPGRHGPGDNVFAYFIDPFGIVVEYTAEVQQVDDSHVVRGPSEWVWPPGRTDQWGIAPPKPEATKRAQLAIRFAAP</sequence>
<accession>A0ABV7BUU7</accession>
<keyword evidence="3" id="KW-1185">Reference proteome</keyword>
<name>A0ABV7BUU7_9PROT</name>
<dbReference type="RefSeq" id="WP_216837532.1">
    <property type="nucleotide sequence ID" value="NZ_JAFNJS010000004.1"/>
</dbReference>
<reference evidence="3" key="1">
    <citation type="journal article" date="2019" name="Int. J. Syst. Evol. Microbiol.">
        <title>The Global Catalogue of Microorganisms (GCM) 10K type strain sequencing project: providing services to taxonomists for standard genome sequencing and annotation.</title>
        <authorList>
            <consortium name="The Broad Institute Genomics Platform"/>
            <consortium name="The Broad Institute Genome Sequencing Center for Infectious Disease"/>
            <person name="Wu L."/>
            <person name="Ma J."/>
        </authorList>
    </citation>
    <scope>NUCLEOTIDE SEQUENCE [LARGE SCALE GENOMIC DNA]</scope>
    <source>
        <strain evidence="3">CGMCC 1.16855</strain>
    </source>
</reference>
<dbReference type="InterPro" id="IPR050383">
    <property type="entry name" value="GlyoxalaseI/FosfomycinResist"/>
</dbReference>
<gene>
    <name evidence="2" type="ORF">ACFOD3_16325</name>
</gene>
<evidence type="ECO:0000313" key="2">
    <source>
        <dbReference type="EMBL" id="MFC3001475.1"/>
    </source>
</evidence>
<dbReference type="Proteomes" id="UP001595420">
    <property type="component" value="Unassembled WGS sequence"/>
</dbReference>
<evidence type="ECO:0000313" key="3">
    <source>
        <dbReference type="Proteomes" id="UP001595420"/>
    </source>
</evidence>
<dbReference type="InterPro" id="IPR037523">
    <property type="entry name" value="VOC_core"/>
</dbReference>
<protein>
    <submittedName>
        <fullName evidence="2">VOC family protein</fullName>
    </submittedName>
</protein>
<comment type="caution">
    <text evidence="2">The sequence shown here is derived from an EMBL/GenBank/DDBJ whole genome shotgun (WGS) entry which is preliminary data.</text>
</comment>
<organism evidence="2 3">
    <name type="scientific">Falsiroseomonas tokyonensis</name>
    <dbReference type="NCBI Taxonomy" id="430521"/>
    <lineage>
        <taxon>Bacteria</taxon>
        <taxon>Pseudomonadati</taxon>
        <taxon>Pseudomonadota</taxon>
        <taxon>Alphaproteobacteria</taxon>
        <taxon>Acetobacterales</taxon>
        <taxon>Roseomonadaceae</taxon>
        <taxon>Falsiroseomonas</taxon>
    </lineage>
</organism>
<dbReference type="InterPro" id="IPR004360">
    <property type="entry name" value="Glyas_Fos-R_dOase_dom"/>
</dbReference>
<proteinExistence type="predicted"/>
<feature type="domain" description="VOC" evidence="1">
    <location>
        <begin position="8"/>
        <end position="122"/>
    </location>
</feature>
<dbReference type="Pfam" id="PF00903">
    <property type="entry name" value="Glyoxalase"/>
    <property type="match status" value="2"/>
</dbReference>
<dbReference type="PANTHER" id="PTHR21366:SF14">
    <property type="entry name" value="GLYOXALASE DOMAIN-CONTAINING PROTEIN 5"/>
    <property type="match status" value="1"/>
</dbReference>